<evidence type="ECO:0000256" key="1">
    <source>
        <dbReference type="ARBA" id="ARBA00022837"/>
    </source>
</evidence>
<dbReference type="CDD" id="cd00051">
    <property type="entry name" value="EFh"/>
    <property type="match status" value="1"/>
</dbReference>
<dbReference type="PROSITE" id="PS00018">
    <property type="entry name" value="EF_HAND_1"/>
    <property type="match status" value="1"/>
</dbReference>
<proteinExistence type="predicted"/>
<sequence length="151" mass="16935">MVHNPVFSKDEVEAALRKMPTFSDDSIDIADIDAFLVALGMDATKEQRDGYFTFFRDVHNGKLTFDVVIPALAVINDTKELVRVHVAAIDKDNDGLIDEAEFKAIFPFLLTHDPSYPRIEFADFVKEADANKDGKVSVDEAVAWFCKHAKN</sequence>
<dbReference type="PROSITE" id="PS50222">
    <property type="entry name" value="EF_HAND_2"/>
    <property type="match status" value="2"/>
</dbReference>
<organism evidence="3 4">
    <name type="scientific">Folsomia candida</name>
    <name type="common">Springtail</name>
    <dbReference type="NCBI Taxonomy" id="158441"/>
    <lineage>
        <taxon>Eukaryota</taxon>
        <taxon>Metazoa</taxon>
        <taxon>Ecdysozoa</taxon>
        <taxon>Arthropoda</taxon>
        <taxon>Hexapoda</taxon>
        <taxon>Collembola</taxon>
        <taxon>Entomobryomorpha</taxon>
        <taxon>Isotomoidea</taxon>
        <taxon>Isotomidae</taxon>
        <taxon>Proisotominae</taxon>
        <taxon>Folsomia</taxon>
    </lineage>
</organism>
<dbReference type="GO" id="GO:0005509">
    <property type="term" value="F:calcium ion binding"/>
    <property type="evidence" value="ECO:0007669"/>
    <property type="project" value="InterPro"/>
</dbReference>
<dbReference type="InterPro" id="IPR011992">
    <property type="entry name" value="EF-hand-dom_pair"/>
</dbReference>
<dbReference type="InterPro" id="IPR002048">
    <property type="entry name" value="EF_hand_dom"/>
</dbReference>
<comment type="caution">
    <text evidence="3">The sequence shown here is derived from an EMBL/GenBank/DDBJ whole genome shotgun (WGS) entry which is preliminary data.</text>
</comment>
<reference evidence="3 4" key="1">
    <citation type="submission" date="2015-12" db="EMBL/GenBank/DDBJ databases">
        <title>The genome of Folsomia candida.</title>
        <authorList>
            <person name="Faddeeva A."/>
            <person name="Derks M.F."/>
            <person name="Anvar Y."/>
            <person name="Smit S."/>
            <person name="Van Straalen N."/>
            <person name="Roelofs D."/>
        </authorList>
    </citation>
    <scope>NUCLEOTIDE SEQUENCE [LARGE SCALE GENOMIC DNA]</scope>
    <source>
        <strain evidence="3 4">VU population</strain>
        <tissue evidence="3">Whole body</tissue>
    </source>
</reference>
<dbReference type="Proteomes" id="UP000198287">
    <property type="component" value="Unassembled WGS sequence"/>
</dbReference>
<dbReference type="OrthoDB" id="6480673at2759"/>
<evidence type="ECO:0000313" key="3">
    <source>
        <dbReference type="EMBL" id="OXA49816.1"/>
    </source>
</evidence>
<feature type="domain" description="EF-hand" evidence="2">
    <location>
        <begin position="116"/>
        <end position="151"/>
    </location>
</feature>
<keyword evidence="1" id="KW-0106">Calcium</keyword>
<dbReference type="AlphaFoldDB" id="A0A226E029"/>
<gene>
    <name evidence="3" type="ORF">Fcan01_15527</name>
</gene>
<dbReference type="Pfam" id="PF13499">
    <property type="entry name" value="EF-hand_7"/>
    <property type="match status" value="1"/>
</dbReference>
<evidence type="ECO:0000313" key="4">
    <source>
        <dbReference type="Proteomes" id="UP000198287"/>
    </source>
</evidence>
<dbReference type="Gene3D" id="1.10.238.10">
    <property type="entry name" value="EF-hand"/>
    <property type="match status" value="1"/>
</dbReference>
<name>A0A226E029_FOLCA</name>
<dbReference type="InterPro" id="IPR018247">
    <property type="entry name" value="EF_Hand_1_Ca_BS"/>
</dbReference>
<accession>A0A226E029</accession>
<evidence type="ECO:0000259" key="2">
    <source>
        <dbReference type="PROSITE" id="PS50222"/>
    </source>
</evidence>
<dbReference type="SUPFAM" id="SSF47473">
    <property type="entry name" value="EF-hand"/>
    <property type="match status" value="1"/>
</dbReference>
<protein>
    <submittedName>
        <fullName evidence="3">Putative calcium-binding protein CML15</fullName>
    </submittedName>
</protein>
<keyword evidence="4" id="KW-1185">Reference proteome</keyword>
<feature type="domain" description="EF-hand" evidence="2">
    <location>
        <begin position="77"/>
        <end position="112"/>
    </location>
</feature>
<dbReference type="EMBL" id="LNIX01000010">
    <property type="protein sequence ID" value="OXA49816.1"/>
    <property type="molecule type" value="Genomic_DNA"/>
</dbReference>